<organism evidence="1 2">
    <name type="scientific">Helicobacter pylori (strain B8)</name>
    <dbReference type="NCBI Taxonomy" id="693745"/>
    <lineage>
        <taxon>Bacteria</taxon>
        <taxon>Pseudomonadati</taxon>
        <taxon>Campylobacterota</taxon>
        <taxon>Epsilonproteobacteria</taxon>
        <taxon>Campylobacterales</taxon>
        <taxon>Helicobacteraceae</taxon>
        <taxon>Helicobacter</taxon>
    </lineage>
</organism>
<proteinExistence type="predicted"/>
<dbReference type="AlphaFoldDB" id="D7FCY5"/>
<evidence type="ECO:0000313" key="1">
    <source>
        <dbReference type="EMBL" id="CBI66042.1"/>
    </source>
</evidence>
<name>D7FCY5_HELP3</name>
<dbReference type="KEGG" id="hpl:HPB8_485"/>
<evidence type="ECO:0000313" key="2">
    <source>
        <dbReference type="Proteomes" id="UP000007091"/>
    </source>
</evidence>
<dbReference type="HOGENOM" id="CLU_2601239_0_0_7"/>
<reference evidence="1 2" key="1">
    <citation type="journal article" date="2010" name="BMC Genomics">
        <title>Sequencing, annotation, and comparative genome analysis of the gerbil-adapted Helicobacter pylori strain B8.</title>
        <authorList>
            <person name="Farnbacher M."/>
            <person name="Jahns T."/>
            <person name="Willrodt D."/>
            <person name="Daniel R."/>
            <person name="Haas R."/>
            <person name="Goesmann A."/>
            <person name="Kurtz S."/>
            <person name="Rieder G."/>
        </authorList>
    </citation>
    <scope>NUCLEOTIDE SEQUENCE [LARGE SCALE GENOMIC DNA]</scope>
    <source>
        <strain evidence="1 2">B8</strain>
    </source>
</reference>
<dbReference type="EMBL" id="FN598874">
    <property type="protein sequence ID" value="CBI66042.1"/>
    <property type="molecule type" value="Genomic_DNA"/>
</dbReference>
<protein>
    <submittedName>
        <fullName evidence="1">DNA transfer protein</fullName>
    </submittedName>
</protein>
<accession>D7FCY5</accession>
<gene>
    <name evidence="1" type="ordered locus">HPB8_485</name>
</gene>
<dbReference type="Proteomes" id="UP000007091">
    <property type="component" value="Chromosome"/>
</dbReference>
<sequence>MLEKIFNSLCSLVPKRYSMKEETNIVGIYNEHYLLSEKSNLVGALKLEGISYLSLDDKEIAQKFNERILALNEIVEECILKS</sequence>